<reference evidence="1 2" key="1">
    <citation type="submission" date="2016-10" db="EMBL/GenBank/DDBJ databases">
        <authorList>
            <person name="de Groot N.N."/>
        </authorList>
    </citation>
    <scope>NUCLEOTIDE SEQUENCE [LARGE SCALE GENOMIC DNA]</scope>
    <source>
        <strain evidence="1 2">CECT 7543</strain>
    </source>
</reference>
<protein>
    <submittedName>
        <fullName evidence="1">Uncharacterized protein</fullName>
    </submittedName>
</protein>
<evidence type="ECO:0000313" key="1">
    <source>
        <dbReference type="EMBL" id="SDO48468.1"/>
    </source>
</evidence>
<name>A0A1H0JXF2_9PSED</name>
<sequence>MGHKKTATLGSPFFMTSSYRIDRLFRVPDVDQRADGCFGQFAAAFEPGFNSGTLLFGYRATFLQANQTEVVAANIAQTVGFHGFFQERVEESINGFISQIFFEIQVQFETQLLILTNYIFLPFLM</sequence>
<gene>
    <name evidence="1" type="ORF">SAMN04489798_3075</name>
</gene>
<dbReference type="EMBL" id="LT629705">
    <property type="protein sequence ID" value="SDO48468.1"/>
    <property type="molecule type" value="Genomic_DNA"/>
</dbReference>
<evidence type="ECO:0000313" key="2">
    <source>
        <dbReference type="Proteomes" id="UP000198827"/>
    </source>
</evidence>
<organism evidence="1 2">
    <name type="scientific">Pseudomonas arsenicoxydans</name>
    <dbReference type="NCBI Taxonomy" id="702115"/>
    <lineage>
        <taxon>Bacteria</taxon>
        <taxon>Pseudomonadati</taxon>
        <taxon>Pseudomonadota</taxon>
        <taxon>Gammaproteobacteria</taxon>
        <taxon>Pseudomonadales</taxon>
        <taxon>Pseudomonadaceae</taxon>
        <taxon>Pseudomonas</taxon>
    </lineage>
</organism>
<dbReference type="Proteomes" id="UP000198827">
    <property type="component" value="Chromosome I"/>
</dbReference>
<proteinExistence type="predicted"/>
<dbReference type="AlphaFoldDB" id="A0A1H0JXF2"/>
<accession>A0A1H0JXF2</accession>